<reference evidence="1" key="1">
    <citation type="submission" date="2014-09" db="EMBL/GenBank/DDBJ databases">
        <authorList>
            <person name="Magalhaes I.L.F."/>
            <person name="Oliveira U."/>
            <person name="Santos F.R."/>
            <person name="Vidigal T.H.D.A."/>
            <person name="Brescovit A.D."/>
            <person name="Santos A.J."/>
        </authorList>
    </citation>
    <scope>NUCLEOTIDE SEQUENCE</scope>
    <source>
        <tissue evidence="1">Shoot tissue taken approximately 20 cm above the soil surface</tissue>
    </source>
</reference>
<sequence>MFKSSGVLFVSCKLRTTPIQFPSVQKPLLPSKQRNLVLNFISLPPSCARFFAFRQFYL</sequence>
<dbReference type="AlphaFoldDB" id="A0A0A9FNP1"/>
<evidence type="ECO:0000313" key="1">
    <source>
        <dbReference type="EMBL" id="JAE11911.1"/>
    </source>
</evidence>
<reference evidence="1" key="2">
    <citation type="journal article" date="2015" name="Data Brief">
        <title>Shoot transcriptome of the giant reed, Arundo donax.</title>
        <authorList>
            <person name="Barrero R.A."/>
            <person name="Guerrero F.D."/>
            <person name="Moolhuijzen P."/>
            <person name="Goolsby J.A."/>
            <person name="Tidwell J."/>
            <person name="Bellgard S.E."/>
            <person name="Bellgard M.I."/>
        </authorList>
    </citation>
    <scope>NUCLEOTIDE SEQUENCE</scope>
    <source>
        <tissue evidence="1">Shoot tissue taken approximately 20 cm above the soil surface</tissue>
    </source>
</reference>
<organism evidence="1">
    <name type="scientific">Arundo donax</name>
    <name type="common">Giant reed</name>
    <name type="synonym">Donax arundinaceus</name>
    <dbReference type="NCBI Taxonomy" id="35708"/>
    <lineage>
        <taxon>Eukaryota</taxon>
        <taxon>Viridiplantae</taxon>
        <taxon>Streptophyta</taxon>
        <taxon>Embryophyta</taxon>
        <taxon>Tracheophyta</taxon>
        <taxon>Spermatophyta</taxon>
        <taxon>Magnoliopsida</taxon>
        <taxon>Liliopsida</taxon>
        <taxon>Poales</taxon>
        <taxon>Poaceae</taxon>
        <taxon>PACMAD clade</taxon>
        <taxon>Arundinoideae</taxon>
        <taxon>Arundineae</taxon>
        <taxon>Arundo</taxon>
    </lineage>
</organism>
<protein>
    <submittedName>
        <fullName evidence="1">Uncharacterized protein</fullName>
    </submittedName>
</protein>
<name>A0A0A9FNP1_ARUDO</name>
<dbReference type="EMBL" id="GBRH01185985">
    <property type="protein sequence ID" value="JAE11911.1"/>
    <property type="molecule type" value="Transcribed_RNA"/>
</dbReference>
<proteinExistence type="predicted"/>
<accession>A0A0A9FNP1</accession>